<evidence type="ECO:0000256" key="2">
    <source>
        <dbReference type="ARBA" id="ARBA00022490"/>
    </source>
</evidence>
<dbReference type="Pfam" id="PF00400">
    <property type="entry name" value="WD40"/>
    <property type="match status" value="4"/>
</dbReference>
<dbReference type="OrthoDB" id="5594999at2759"/>
<name>A0A6P8CAG0_PUNGR</name>
<dbReference type="PANTHER" id="PTHR14344">
    <property type="entry name" value="WD REPEAT PROTEIN"/>
    <property type="match status" value="1"/>
</dbReference>
<proteinExistence type="inferred from homology"/>
<feature type="repeat" description="WD" evidence="7">
    <location>
        <begin position="249"/>
        <end position="284"/>
    </location>
</feature>
<feature type="region of interest" description="Disordered" evidence="8">
    <location>
        <begin position="901"/>
        <end position="923"/>
    </location>
</feature>
<comment type="subcellular location">
    <subcellularLocation>
        <location evidence="1">Cytoplasm</location>
    </subcellularLocation>
</comment>
<dbReference type="GO" id="GO:0030488">
    <property type="term" value="P:tRNA methylation"/>
    <property type="evidence" value="ECO:0007669"/>
    <property type="project" value="TreeGrafter"/>
</dbReference>
<evidence type="ECO:0000256" key="3">
    <source>
        <dbReference type="ARBA" id="ARBA00022574"/>
    </source>
</evidence>
<dbReference type="SMART" id="SM00320">
    <property type="entry name" value="WD40"/>
    <property type="match status" value="11"/>
</dbReference>
<keyword evidence="5" id="KW-0677">Repeat</keyword>
<evidence type="ECO:0000256" key="5">
    <source>
        <dbReference type="ARBA" id="ARBA00022737"/>
    </source>
</evidence>
<keyword evidence="2" id="KW-0963">Cytoplasm</keyword>
<dbReference type="InterPro" id="IPR051973">
    <property type="entry name" value="tRNA_Anticodon_Mtase-Reg"/>
</dbReference>
<sequence length="1364" mass="150823">MAEVEQPAGEWRLRGGQYLGEISALCFLHLPSHSPVSSLPLLLSGSGSQMFVHSIESGELIRSFHVFEGIRVHGITCSSFWFAEGSPSSALVYNVAVYGERRVKLFNLTIREEDSLCVELRLLQSLPKFGHWVLDVCFLKGEDTTSVDDSGLVAVGCSDNTLSLWDATNSSMILQVHSSESSLLYSMRLWGDNLEDLRIASGTIYNEIIVWRVVARPDPWSLTSPTGESISRYDQHYFPPYEALPMCRLVGHEGSIFRIAWSSDGSKLVSVSDDRSARIWQVHSEANCSDNIGQISFLFGHNARVWDCVISKNLIITASEDCSCRLWGLDGKQLKVIKEHIGRGIWRCLFDPNSSVLITGGFDSGIKVYQLNSLLAQDPHRCFGAHAVSDRTELFAVRIPNSSESLGLMDSKSEYVRGLRFSSEDTLYVATNRGYLYHTKLPKFGDVTWTQLAHVSPELPIVCIDLLSQSPSIISGGNEDWLATGDGKGRATVVKVLNHADSPRVDSTFSWSAEKDRQLLGIYWCRSLGHRFIFTADPTGVIKLWRLDIAVSFVPCDTGESTHVSLLAEFASHLGNRIICLDASPQEEVLICGDLRGNLVMFPLLKDQLLNVSVASQATISPMNHFKGAHGISTVSSITVSGCSPNHIEICSTGADGCMCHLEYDRNLQIVKFVGMKQVKELSLIESVSVDKNLGSSEYAAGFASTDFIIWNLATETKVLQVPCGGWRRPHSYYFGDVPDTKNCFAYVKDEIIHIHRLWKSESGESILPRNLHLQFHGRELHSLCFMRQNPQVEANERSSWLVTGCEDGTVRLTRYDPFVENWSSSKLLGEHVGGSAVRSICCVSRTHRVNTLAGGYKENLTKNVEAFTEAGDDPVLLISVGAKRVLTSWLLRKWNPREEESLVDHQQQKKTDNGSAGSSSMSFQWLSTDMPVRNSVPPKKSEKIDRFVKGRKNGSTENVDAKVKLPTEGSLGDKYEDDWRYLAVTAFLVKYTGSRLTVCFTAVACSDATLTLRALVLPYCLWFDVAMLVPLSSPVLSLQHAIVPAASLPGQKTPMRNLYVVISGATDGSIAFWDLTGSIEAFMDRLSTLHLENLIDCQKRPRTGRGSQGGRWWRSLNSRFPKKAPRKDSETAKSQEAANGNVLDDASCRSSLFDDSSCCTSEASKAESPKLEKKSADNSVVEISEISPLYILNSVHQSGVNCLHVSEAKHGQCSDGGSMYCIVSGGDDQALHCLTFEVLPQSSTPDPEISTVKYEYSHDFLPHGKHCVIKLICRDNIASGHSSAVKGVWTDGTWVLSTGLDQRVRCWILSETGKVTEHSHLIISVPEPEALDVRACGRDRYQIAVAGRGMQMIDFSAEMQKTE</sequence>
<evidence type="ECO:0000256" key="6">
    <source>
        <dbReference type="ARBA" id="ARBA00038255"/>
    </source>
</evidence>
<reference evidence="10" key="2">
    <citation type="submission" date="2025-08" db="UniProtKB">
        <authorList>
            <consortium name="RefSeq"/>
        </authorList>
    </citation>
    <scope>IDENTIFICATION</scope>
    <source>
        <tissue evidence="10">Leaf</tissue>
    </source>
</reference>
<evidence type="ECO:0000256" key="1">
    <source>
        <dbReference type="ARBA" id="ARBA00004496"/>
    </source>
</evidence>
<dbReference type="Gene3D" id="2.130.10.10">
    <property type="entry name" value="YVTN repeat-like/Quinoprotein amine dehydrogenase"/>
    <property type="match status" value="5"/>
</dbReference>
<feature type="compositionally biased region" description="Polar residues" evidence="8">
    <location>
        <begin position="914"/>
        <end position="923"/>
    </location>
</feature>
<keyword evidence="4" id="KW-0819">tRNA processing</keyword>
<dbReference type="GeneID" id="116195643"/>
<evidence type="ECO:0000256" key="7">
    <source>
        <dbReference type="PROSITE-ProRule" id="PRU00221"/>
    </source>
</evidence>
<dbReference type="InterPro" id="IPR001680">
    <property type="entry name" value="WD40_rpt"/>
</dbReference>
<dbReference type="PROSITE" id="PS50294">
    <property type="entry name" value="WD_REPEATS_REGION"/>
    <property type="match status" value="1"/>
</dbReference>
<reference evidence="9" key="1">
    <citation type="journal article" date="2020" name="Plant Biotechnol. J.">
        <title>The pomegranate (Punica granatum L.) draft genome dissects genetic divergence between soft- and hard-seeded cultivars.</title>
        <authorList>
            <person name="Luo X."/>
            <person name="Li H."/>
            <person name="Wu Z."/>
            <person name="Yao W."/>
            <person name="Zhao P."/>
            <person name="Cao D."/>
            <person name="Yu H."/>
            <person name="Li K."/>
            <person name="Poudel K."/>
            <person name="Zhao D."/>
            <person name="Zhang F."/>
            <person name="Xia X."/>
            <person name="Chen L."/>
            <person name="Wang Q."/>
            <person name="Jing D."/>
            <person name="Cao S."/>
        </authorList>
    </citation>
    <scope>NUCLEOTIDE SEQUENCE [LARGE SCALE GENOMIC DNA]</scope>
    <source>
        <strain evidence="9">cv. Tunisia</strain>
    </source>
</reference>
<protein>
    <submittedName>
        <fullName evidence="10">Uncharacterized protein LOC116195643 isoform X1</fullName>
    </submittedName>
</protein>
<keyword evidence="3 7" id="KW-0853">WD repeat</keyword>
<evidence type="ECO:0000313" key="9">
    <source>
        <dbReference type="Proteomes" id="UP000515151"/>
    </source>
</evidence>
<evidence type="ECO:0000256" key="4">
    <source>
        <dbReference type="ARBA" id="ARBA00022694"/>
    </source>
</evidence>
<comment type="similarity">
    <text evidence="6">Belongs to the WD repeat WDR6 family.</text>
</comment>
<dbReference type="InterPro" id="IPR015943">
    <property type="entry name" value="WD40/YVTN_repeat-like_dom_sf"/>
</dbReference>
<feature type="compositionally biased region" description="Basic and acidic residues" evidence="8">
    <location>
        <begin position="901"/>
        <end position="913"/>
    </location>
</feature>
<dbReference type="InterPro" id="IPR036322">
    <property type="entry name" value="WD40_repeat_dom_sf"/>
</dbReference>
<evidence type="ECO:0000256" key="8">
    <source>
        <dbReference type="SAM" id="MobiDB-lite"/>
    </source>
</evidence>
<dbReference type="Proteomes" id="UP000515151">
    <property type="component" value="Chromosome 2"/>
</dbReference>
<dbReference type="SUPFAM" id="SSF50978">
    <property type="entry name" value="WD40 repeat-like"/>
    <property type="match status" value="3"/>
</dbReference>
<keyword evidence="9" id="KW-1185">Reference proteome</keyword>
<dbReference type="PANTHER" id="PTHR14344:SF3">
    <property type="entry name" value="WD REPEAT-CONTAINING PROTEIN 6"/>
    <property type="match status" value="1"/>
</dbReference>
<gene>
    <name evidence="10" type="primary">LOC116195643</name>
</gene>
<dbReference type="GO" id="GO:0005737">
    <property type="term" value="C:cytoplasm"/>
    <property type="evidence" value="ECO:0007669"/>
    <property type="project" value="UniProtKB-SubCell"/>
</dbReference>
<organism evidence="9 10">
    <name type="scientific">Punica granatum</name>
    <name type="common">Pomegranate</name>
    <dbReference type="NCBI Taxonomy" id="22663"/>
    <lineage>
        <taxon>Eukaryota</taxon>
        <taxon>Viridiplantae</taxon>
        <taxon>Streptophyta</taxon>
        <taxon>Embryophyta</taxon>
        <taxon>Tracheophyta</taxon>
        <taxon>Spermatophyta</taxon>
        <taxon>Magnoliopsida</taxon>
        <taxon>eudicotyledons</taxon>
        <taxon>Gunneridae</taxon>
        <taxon>Pentapetalae</taxon>
        <taxon>rosids</taxon>
        <taxon>malvids</taxon>
        <taxon>Myrtales</taxon>
        <taxon>Lythraceae</taxon>
        <taxon>Punica</taxon>
    </lineage>
</organism>
<evidence type="ECO:0000313" key="10">
    <source>
        <dbReference type="RefSeq" id="XP_031380792.1"/>
    </source>
</evidence>
<dbReference type="RefSeq" id="XP_031380792.1">
    <property type="nucleotide sequence ID" value="XM_031524932.1"/>
</dbReference>
<dbReference type="PROSITE" id="PS50082">
    <property type="entry name" value="WD_REPEATS_2"/>
    <property type="match status" value="1"/>
</dbReference>
<accession>A0A6P8CAG0</accession>